<dbReference type="SMART" id="SM00141">
    <property type="entry name" value="PDGF"/>
    <property type="match status" value="1"/>
</dbReference>
<name>A0A7M7JXL2_VARDE</name>
<feature type="domain" description="Platelet-derived growth factor (PDGF) family profile" evidence="3">
    <location>
        <begin position="63"/>
        <end position="166"/>
    </location>
</feature>
<dbReference type="KEGG" id="vde:111249270"/>
<dbReference type="AlphaFoldDB" id="A0A7M7JXL2"/>
<feature type="chain" id="PRO_5029873110" description="Platelet-derived growth factor (PDGF) family profile domain-containing protein" evidence="2">
    <location>
        <begin position="23"/>
        <end position="298"/>
    </location>
</feature>
<dbReference type="GO" id="GO:0016020">
    <property type="term" value="C:membrane"/>
    <property type="evidence" value="ECO:0007669"/>
    <property type="project" value="InterPro"/>
</dbReference>
<dbReference type="InterPro" id="IPR029034">
    <property type="entry name" value="Cystine-knot_cytokine"/>
</dbReference>
<evidence type="ECO:0000256" key="1">
    <source>
        <dbReference type="RuleBase" id="RU003818"/>
    </source>
</evidence>
<dbReference type="GO" id="GO:0008083">
    <property type="term" value="F:growth factor activity"/>
    <property type="evidence" value="ECO:0007669"/>
    <property type="project" value="UniProtKB-KW"/>
</dbReference>
<dbReference type="Pfam" id="PF00341">
    <property type="entry name" value="PDGF"/>
    <property type="match status" value="1"/>
</dbReference>
<dbReference type="PANTHER" id="PTHR21719">
    <property type="entry name" value="FI06402P-RELATED"/>
    <property type="match status" value="1"/>
</dbReference>
<protein>
    <recommendedName>
        <fullName evidence="3">Platelet-derived growth factor (PDGF) family profile domain-containing protein</fullName>
    </recommendedName>
</protein>
<dbReference type="PANTHER" id="PTHR21719:SF1">
    <property type="entry name" value="FI06402P-RELATED"/>
    <property type="match status" value="1"/>
</dbReference>
<keyword evidence="2" id="KW-0732">Signal</keyword>
<evidence type="ECO:0000256" key="2">
    <source>
        <dbReference type="SAM" id="SignalP"/>
    </source>
</evidence>
<dbReference type="OMA" id="CHNCPEP"/>
<dbReference type="Proteomes" id="UP000594260">
    <property type="component" value="Unplaced"/>
</dbReference>
<feature type="signal peptide" evidence="2">
    <location>
        <begin position="1"/>
        <end position="22"/>
    </location>
</feature>
<dbReference type="GeneID" id="111249270"/>
<evidence type="ECO:0000313" key="5">
    <source>
        <dbReference type="Proteomes" id="UP000594260"/>
    </source>
</evidence>
<sequence>MFATASILLCAIISLGFGNTYASPYETGRGHRRMEITTLIKPKSPSRLAFRPSLRPDYVPTFEANRHYEDMQERTKCHSPRPVVIEVQKDYSNASIEYLPSCTILHRCDSQSGCCGHGRTCQAQRKELVDLYFYVIPADRTQKHGSDILKLSFTNHSVCACEEDLVPEDIHAANPSTPSNSNDNANETFDDIPDEEFIPEHRCKRCPEPFAERVLKDFQCTCDCFDQDVKCTAIKKGRKRMPQTDVRCVRTGDCGVPQCSTGSFDARKGRCPLLTQRKYRHARQRGHRFDELDKTGHE</sequence>
<keyword evidence="1" id="KW-0339">Growth factor</keyword>
<dbReference type="InterPro" id="IPR000072">
    <property type="entry name" value="PDGF/VEGF_dom"/>
</dbReference>
<accession>A0A7M7JXL2</accession>
<keyword evidence="5" id="KW-1185">Reference proteome</keyword>
<comment type="similarity">
    <text evidence="1">Belongs to the PDGF/VEGF growth factor family.</text>
</comment>
<dbReference type="PROSITE" id="PS50278">
    <property type="entry name" value="PDGF_2"/>
    <property type="match status" value="1"/>
</dbReference>
<proteinExistence type="inferred from homology"/>
<reference evidence="4" key="1">
    <citation type="submission" date="2021-01" db="UniProtKB">
        <authorList>
            <consortium name="EnsemblMetazoa"/>
        </authorList>
    </citation>
    <scope>IDENTIFICATION</scope>
</reference>
<dbReference type="GO" id="GO:0035099">
    <property type="term" value="P:hemocyte migration"/>
    <property type="evidence" value="ECO:0007669"/>
    <property type="project" value="TreeGrafter"/>
</dbReference>
<dbReference type="RefSeq" id="XP_022658634.1">
    <property type="nucleotide sequence ID" value="XM_022802899.1"/>
</dbReference>
<dbReference type="SUPFAM" id="SSF57501">
    <property type="entry name" value="Cystine-knot cytokines"/>
    <property type="match status" value="1"/>
</dbReference>
<evidence type="ECO:0000313" key="4">
    <source>
        <dbReference type="EnsemblMetazoa" id="XP_022658634"/>
    </source>
</evidence>
<dbReference type="OrthoDB" id="6516446at2759"/>
<evidence type="ECO:0000259" key="3">
    <source>
        <dbReference type="PROSITE" id="PS50278"/>
    </source>
</evidence>
<organism evidence="4 5">
    <name type="scientific">Varroa destructor</name>
    <name type="common">Honeybee mite</name>
    <dbReference type="NCBI Taxonomy" id="109461"/>
    <lineage>
        <taxon>Eukaryota</taxon>
        <taxon>Metazoa</taxon>
        <taxon>Ecdysozoa</taxon>
        <taxon>Arthropoda</taxon>
        <taxon>Chelicerata</taxon>
        <taxon>Arachnida</taxon>
        <taxon>Acari</taxon>
        <taxon>Parasitiformes</taxon>
        <taxon>Mesostigmata</taxon>
        <taxon>Gamasina</taxon>
        <taxon>Dermanyssoidea</taxon>
        <taxon>Varroidae</taxon>
        <taxon>Varroa</taxon>
    </lineage>
</organism>
<dbReference type="EnsemblMetazoa" id="XM_022802899">
    <property type="protein sequence ID" value="XP_022658634"/>
    <property type="gene ID" value="LOC111249270"/>
</dbReference>
<dbReference type="Gene3D" id="2.10.90.10">
    <property type="entry name" value="Cystine-knot cytokines"/>
    <property type="match status" value="1"/>
</dbReference>
<dbReference type="InParanoid" id="A0A7M7JXL2"/>